<dbReference type="InterPro" id="IPR036291">
    <property type="entry name" value="NAD(P)-bd_dom_sf"/>
</dbReference>
<dbReference type="InterPro" id="IPR051603">
    <property type="entry name" value="Zinc-ADH_QOR/CCCR"/>
</dbReference>
<organism evidence="4 5">
    <name type="scientific">Streptomyces flavochromogenes</name>
    <dbReference type="NCBI Taxonomy" id="68199"/>
    <lineage>
        <taxon>Bacteria</taxon>
        <taxon>Bacillati</taxon>
        <taxon>Actinomycetota</taxon>
        <taxon>Actinomycetes</taxon>
        <taxon>Kitasatosporales</taxon>
        <taxon>Streptomycetaceae</taxon>
        <taxon>Streptomyces</taxon>
    </lineage>
</organism>
<dbReference type="InterPro" id="IPR013149">
    <property type="entry name" value="ADH-like_C"/>
</dbReference>
<evidence type="ECO:0000256" key="1">
    <source>
        <dbReference type="ARBA" id="ARBA00022857"/>
    </source>
</evidence>
<evidence type="ECO:0000259" key="3">
    <source>
        <dbReference type="Pfam" id="PF00107"/>
    </source>
</evidence>
<name>A0ABW6XQY8_9ACTN</name>
<feature type="domain" description="Alcohol dehydrogenase-like C-terminal" evidence="3">
    <location>
        <begin position="40"/>
        <end position="114"/>
    </location>
</feature>
<evidence type="ECO:0000256" key="2">
    <source>
        <dbReference type="SAM" id="MobiDB-lite"/>
    </source>
</evidence>
<dbReference type="Proteomes" id="UP001602370">
    <property type="component" value="Unassembled WGS sequence"/>
</dbReference>
<gene>
    <name evidence="4" type="ORF">ACFY8C_16495</name>
</gene>
<proteinExistence type="predicted"/>
<keyword evidence="5" id="KW-1185">Reference proteome</keyword>
<dbReference type="PANTHER" id="PTHR44154">
    <property type="entry name" value="QUINONE OXIDOREDUCTASE"/>
    <property type="match status" value="1"/>
</dbReference>
<dbReference type="Pfam" id="PF00107">
    <property type="entry name" value="ADH_zinc_N"/>
    <property type="match status" value="1"/>
</dbReference>
<dbReference type="EMBL" id="JBIBDZ010000004">
    <property type="protein sequence ID" value="MFF5919921.1"/>
    <property type="molecule type" value="Genomic_DNA"/>
</dbReference>
<evidence type="ECO:0000313" key="5">
    <source>
        <dbReference type="Proteomes" id="UP001602370"/>
    </source>
</evidence>
<comment type="caution">
    <text evidence="4">The sequence shown here is derived from an EMBL/GenBank/DDBJ whole genome shotgun (WGS) entry which is preliminary data.</text>
</comment>
<dbReference type="PANTHER" id="PTHR44154:SF1">
    <property type="entry name" value="QUINONE OXIDOREDUCTASE"/>
    <property type="match status" value="1"/>
</dbReference>
<evidence type="ECO:0000313" key="4">
    <source>
        <dbReference type="EMBL" id="MFF5919921.1"/>
    </source>
</evidence>
<dbReference type="RefSeq" id="WP_388307911.1">
    <property type="nucleotide sequence ID" value="NZ_JBIBDZ010000004.1"/>
</dbReference>
<dbReference type="SUPFAM" id="SSF51735">
    <property type="entry name" value="NAD(P)-binding Rossmann-fold domains"/>
    <property type="match status" value="1"/>
</dbReference>
<accession>A0ABW6XQY8</accession>
<feature type="region of interest" description="Disordered" evidence="2">
    <location>
        <begin position="1"/>
        <end position="29"/>
    </location>
</feature>
<sequence length="120" mass="12105">MSTSRPPPIRRRRARQPQRPCTSSARDPGGVVLVHGASGAVGVSLLQQAAAMGATVIGTASEENAALLARFGAEHVAYGDGPADRVRALAPEGITAAVDCAGTDEAVDTSVELLGGRTAS</sequence>
<protein>
    <submittedName>
        <fullName evidence="4">Zinc-binding dehydrogenase</fullName>
    </submittedName>
</protein>
<reference evidence="4 5" key="1">
    <citation type="submission" date="2024-10" db="EMBL/GenBank/DDBJ databases">
        <title>The Natural Products Discovery Center: Release of the First 8490 Sequenced Strains for Exploring Actinobacteria Biosynthetic Diversity.</title>
        <authorList>
            <person name="Kalkreuter E."/>
            <person name="Kautsar S.A."/>
            <person name="Yang D."/>
            <person name="Bader C.D."/>
            <person name="Teijaro C.N."/>
            <person name="Fluegel L."/>
            <person name="Davis C.M."/>
            <person name="Simpson J.R."/>
            <person name="Lauterbach L."/>
            <person name="Steele A.D."/>
            <person name="Gui C."/>
            <person name="Meng S."/>
            <person name="Li G."/>
            <person name="Viehrig K."/>
            <person name="Ye F."/>
            <person name="Su P."/>
            <person name="Kiefer A.F."/>
            <person name="Nichols A."/>
            <person name="Cepeda A.J."/>
            <person name="Yan W."/>
            <person name="Fan B."/>
            <person name="Jiang Y."/>
            <person name="Adhikari A."/>
            <person name="Zheng C.-J."/>
            <person name="Schuster L."/>
            <person name="Cowan T.M."/>
            <person name="Smanski M.J."/>
            <person name="Chevrette M.G."/>
            <person name="De Carvalho L.P.S."/>
            <person name="Shen B."/>
        </authorList>
    </citation>
    <scope>NUCLEOTIDE SEQUENCE [LARGE SCALE GENOMIC DNA]</scope>
    <source>
        <strain evidence="4 5">NPDC012605</strain>
    </source>
</reference>
<keyword evidence="1" id="KW-0521">NADP</keyword>
<dbReference type="Gene3D" id="3.40.50.720">
    <property type="entry name" value="NAD(P)-binding Rossmann-like Domain"/>
    <property type="match status" value="1"/>
</dbReference>